<protein>
    <recommendedName>
        <fullName evidence="1">BLUF domain-containing protein</fullName>
    </recommendedName>
</protein>
<evidence type="ECO:0000313" key="2">
    <source>
        <dbReference type="EMBL" id="AHJ97829.1"/>
    </source>
</evidence>
<keyword evidence="3" id="KW-1185">Reference proteome</keyword>
<dbReference type="EMBL" id="CP007145">
    <property type="protein sequence ID" value="AHJ97829.1"/>
    <property type="molecule type" value="Genomic_DNA"/>
</dbReference>
<dbReference type="STRING" id="1227739.Hsw_2234"/>
<accession>W8EXK1</accession>
<dbReference type="Proteomes" id="UP000019423">
    <property type="component" value="Chromosome"/>
</dbReference>
<dbReference type="InterPro" id="IPR007024">
    <property type="entry name" value="BLUF_domain"/>
</dbReference>
<evidence type="ECO:0000259" key="1">
    <source>
        <dbReference type="PROSITE" id="PS50925"/>
    </source>
</evidence>
<dbReference type="GO" id="GO:0071949">
    <property type="term" value="F:FAD binding"/>
    <property type="evidence" value="ECO:0007669"/>
    <property type="project" value="InterPro"/>
</dbReference>
<dbReference type="Gene3D" id="3.30.70.100">
    <property type="match status" value="1"/>
</dbReference>
<dbReference type="AlphaFoldDB" id="W8EXK1"/>
<dbReference type="PROSITE" id="PS50925">
    <property type="entry name" value="BLUF"/>
    <property type="match status" value="1"/>
</dbReference>
<gene>
    <name evidence="2" type="ORF">Hsw_2234</name>
</gene>
<organism evidence="2 3">
    <name type="scientific">Hymenobacter swuensis DY53</name>
    <dbReference type="NCBI Taxonomy" id="1227739"/>
    <lineage>
        <taxon>Bacteria</taxon>
        <taxon>Pseudomonadati</taxon>
        <taxon>Bacteroidota</taxon>
        <taxon>Cytophagia</taxon>
        <taxon>Cytophagales</taxon>
        <taxon>Hymenobacteraceae</taxon>
        <taxon>Hymenobacter</taxon>
    </lineage>
</organism>
<dbReference type="eggNOG" id="COG5001">
    <property type="taxonomic scope" value="Bacteria"/>
</dbReference>
<dbReference type="KEGG" id="hsw:Hsw_2234"/>
<dbReference type="RefSeq" id="WP_052346386.1">
    <property type="nucleotide sequence ID" value="NZ_CP007145.1"/>
</dbReference>
<feature type="domain" description="BLUF" evidence="1">
    <location>
        <begin position="3"/>
        <end position="96"/>
    </location>
</feature>
<dbReference type="InterPro" id="IPR036046">
    <property type="entry name" value="Acylphosphatase-like_dom_sf"/>
</dbReference>
<dbReference type="PATRIC" id="fig|1227739.3.peg.2437"/>
<dbReference type="OrthoDB" id="1122028at2"/>
<dbReference type="GO" id="GO:0009882">
    <property type="term" value="F:blue light photoreceptor activity"/>
    <property type="evidence" value="ECO:0007669"/>
    <property type="project" value="InterPro"/>
</dbReference>
<dbReference type="Pfam" id="PF04940">
    <property type="entry name" value="BLUF"/>
    <property type="match status" value="1"/>
</dbReference>
<sequence length="144" mass="16333">MSLYHLVYQSQALVPFTVPELTELLKQARAHNQQLHVTGLLLHSSDGRFLQVLEGEEADVRQLYYQRIQPDPRHYHCLVLGEGRCTRRSFAKWDMGFYVAQADDITTLLQSSAVLPPDNTGRQPTISPELITLLLDFVGSKALQ</sequence>
<evidence type="ECO:0000313" key="3">
    <source>
        <dbReference type="Proteomes" id="UP000019423"/>
    </source>
</evidence>
<dbReference type="SMART" id="SM01034">
    <property type="entry name" value="BLUF"/>
    <property type="match status" value="1"/>
</dbReference>
<name>W8EXK1_9BACT</name>
<dbReference type="SUPFAM" id="SSF54975">
    <property type="entry name" value="Acylphosphatase/BLUF domain-like"/>
    <property type="match status" value="1"/>
</dbReference>
<proteinExistence type="predicted"/>
<dbReference type="HOGENOM" id="CLU_097099_2_1_10"/>
<reference evidence="2 3" key="1">
    <citation type="submission" date="2014-01" db="EMBL/GenBank/DDBJ databases">
        <title>Complete genome sequence of ionizing-radiation resistance bacterium Hymenobacter swuensis DY53.</title>
        <authorList>
            <person name="Jung J.-H."/>
            <person name="Jeong S.-W."/>
            <person name="Joe M.-H."/>
            <person name="Cho y.-j."/>
            <person name="Kim M.-K."/>
            <person name="Lim S.-Y."/>
        </authorList>
    </citation>
    <scope>NUCLEOTIDE SEQUENCE [LARGE SCALE GENOMIC DNA]</scope>
    <source>
        <strain evidence="2 3">DY53</strain>
    </source>
</reference>